<evidence type="ECO:0000313" key="3">
    <source>
        <dbReference type="Proteomes" id="UP000712600"/>
    </source>
</evidence>
<comment type="caution">
    <text evidence="2">The sequence shown here is derived from an EMBL/GenBank/DDBJ whole genome shotgun (WGS) entry which is preliminary data.</text>
</comment>
<gene>
    <name evidence="2" type="ORF">F2Q69_00016908</name>
</gene>
<protein>
    <submittedName>
        <fullName evidence="2">Uncharacterized protein</fullName>
    </submittedName>
</protein>
<evidence type="ECO:0000313" key="2">
    <source>
        <dbReference type="EMBL" id="KAF3558271.1"/>
    </source>
</evidence>
<proteinExistence type="predicted"/>
<dbReference type="Proteomes" id="UP000712600">
    <property type="component" value="Unassembled WGS sequence"/>
</dbReference>
<reference evidence="2" key="1">
    <citation type="submission" date="2019-12" db="EMBL/GenBank/DDBJ databases">
        <title>Genome sequencing and annotation of Brassica cretica.</title>
        <authorList>
            <person name="Studholme D.J."/>
            <person name="Sarris P."/>
        </authorList>
    </citation>
    <scope>NUCLEOTIDE SEQUENCE</scope>
    <source>
        <strain evidence="2">PFS-109/04</strain>
        <tissue evidence="2">Leaf</tissue>
    </source>
</reference>
<evidence type="ECO:0000256" key="1">
    <source>
        <dbReference type="SAM" id="MobiDB-lite"/>
    </source>
</evidence>
<sequence length="71" mass="7865">MSGLVMLATTKNATTEMRITKVEFPTAEQTKRTHEREEEEEPSFFREAGGTKLASPVSQAGFAPCELPSYL</sequence>
<organism evidence="2 3">
    <name type="scientific">Brassica cretica</name>
    <name type="common">Mustard</name>
    <dbReference type="NCBI Taxonomy" id="69181"/>
    <lineage>
        <taxon>Eukaryota</taxon>
        <taxon>Viridiplantae</taxon>
        <taxon>Streptophyta</taxon>
        <taxon>Embryophyta</taxon>
        <taxon>Tracheophyta</taxon>
        <taxon>Spermatophyta</taxon>
        <taxon>Magnoliopsida</taxon>
        <taxon>eudicotyledons</taxon>
        <taxon>Gunneridae</taxon>
        <taxon>Pentapetalae</taxon>
        <taxon>rosids</taxon>
        <taxon>malvids</taxon>
        <taxon>Brassicales</taxon>
        <taxon>Brassicaceae</taxon>
        <taxon>Brassiceae</taxon>
        <taxon>Brassica</taxon>
    </lineage>
</organism>
<dbReference type="EMBL" id="QGKX02000996">
    <property type="protein sequence ID" value="KAF3558271.1"/>
    <property type="molecule type" value="Genomic_DNA"/>
</dbReference>
<feature type="region of interest" description="Disordered" evidence="1">
    <location>
        <begin position="26"/>
        <end position="58"/>
    </location>
</feature>
<accession>A0A8S9R737</accession>
<dbReference type="AlphaFoldDB" id="A0A8S9R737"/>
<name>A0A8S9R737_BRACR</name>